<dbReference type="EMBL" id="JBHSZV010000004">
    <property type="protein sequence ID" value="MFC7060415.1"/>
    <property type="molecule type" value="Genomic_DNA"/>
</dbReference>
<dbReference type="PRINTS" id="PR00702">
    <property type="entry name" value="ACRIFLAVINRP"/>
</dbReference>
<keyword evidence="1" id="KW-1133">Transmembrane helix</keyword>
<dbReference type="PANTHER" id="PTHR32063">
    <property type="match status" value="1"/>
</dbReference>
<keyword evidence="1" id="KW-0812">Transmembrane</keyword>
<dbReference type="Gene3D" id="1.20.1640.10">
    <property type="entry name" value="Multidrug efflux transporter AcrB transmembrane domain"/>
    <property type="match status" value="2"/>
</dbReference>
<comment type="caution">
    <text evidence="2">The sequence shown here is derived from an EMBL/GenBank/DDBJ whole genome shotgun (WGS) entry which is preliminary data.</text>
</comment>
<sequence>MRKIIQFKKMVWLLVLLLIFTGIFTYIQLPKREIPEIDVNVTSISTAYPGANPQEIEQAVTNPLENELLTIQGIDNVTSASTTGFATITATLESSADTDNVNGQIRQIIADTSRSFPDQVQEPEVDTDLSASSVAAYHLLADSQAELFELRGTIDLFEEQLTSISGVESLLVKGLPEQQVNFSLDNERLKENQLTAPQLLDAINQELSPSAIGTEQRDSTIYQLSFEKLNTLDEFENLTVSTDENGDPITVGDVGTVSIENIDVEDRIIYEGKQALSLTIIAEEDVNIAALQEKISAKISSLKPGLPTNIEVKQFYTQSTVINEVFTNLITSFAISLLAVVLIMVLGLPISSAVLVAFSIPVSIVIGLIPLPYIGVDLNQISVIGIIIAIGILVDDAIVVNDNIQRRFQLGDNALEGTINGVMEVRKSIVTSTLMIIFSFFPLTFISGSNGEFIRALPSVLIFTVLASTFIALTLIPTVQYSRKVRKSKPSAQKVGLLGKFFNQLEQGYADRILPKVTKKPIRTGVIGVLLCLCLSLFVMKIPFEFFPSADRPEVTVSVEFPQGTTLENSLNQLGEMEQYISTKEDTVTETAIYAGGGLPNLFNETLTQSGKNTGQLLIRVDRDVTSATAFISKWEDSLRKEFPEAEIFLNTIVSGPPPSPPIELKIQGPETEVIVDEAKKAQTQLESLAETEIVTLNIGSLQPVVHYRPDRERLAESNISIASVTSQLQLANRGIPLGTYDDGNNRLPVQLIVDDGEPDGVNLKTVTVGSMENTDGPPDFLALDEVIEREESEQIGVIPHLNGERTITIEAYPTEDGADNFASQTTDVIDSIANGLPEGYKVTEAGDSNAQTEFFVEVSKLFLIVLFLIYITIALQFNSLTMPLLVTSSVFIAITGAIIGLFVSGEPLSFLAVLGIVSLSGIVVRNSVILIEFIEQNKQRYSSTVEGVIEAGRARMRPIVLTSLTSIAALTPIIFTGDVLFKPLAISIVFGLMFSTVLTLILVPVFYLILDRLRSKWRAKT</sequence>
<keyword evidence="1" id="KW-0472">Membrane</keyword>
<evidence type="ECO:0000313" key="3">
    <source>
        <dbReference type="Proteomes" id="UP001596410"/>
    </source>
</evidence>
<name>A0ABW2EDP0_9BACI</name>
<reference evidence="3" key="1">
    <citation type="journal article" date="2019" name="Int. J. Syst. Evol. Microbiol.">
        <title>The Global Catalogue of Microorganisms (GCM) 10K type strain sequencing project: providing services to taxonomists for standard genome sequencing and annotation.</title>
        <authorList>
            <consortium name="The Broad Institute Genomics Platform"/>
            <consortium name="The Broad Institute Genome Sequencing Center for Infectious Disease"/>
            <person name="Wu L."/>
            <person name="Ma J."/>
        </authorList>
    </citation>
    <scope>NUCLEOTIDE SEQUENCE [LARGE SCALE GENOMIC DNA]</scope>
    <source>
        <strain evidence="3">CGMCC 4.1621</strain>
    </source>
</reference>
<feature type="transmembrane region" description="Helical" evidence="1">
    <location>
        <begin position="911"/>
        <end position="935"/>
    </location>
</feature>
<dbReference type="InterPro" id="IPR027463">
    <property type="entry name" value="AcrB_DN_DC_subdom"/>
</dbReference>
<feature type="transmembrane region" description="Helical" evidence="1">
    <location>
        <begin position="325"/>
        <end position="346"/>
    </location>
</feature>
<dbReference type="Gene3D" id="3.30.2090.10">
    <property type="entry name" value="Multidrug efflux transporter AcrB TolC docking domain, DN and DC subdomains"/>
    <property type="match status" value="2"/>
</dbReference>
<feature type="transmembrane region" description="Helical" evidence="1">
    <location>
        <begin position="885"/>
        <end position="905"/>
    </location>
</feature>
<feature type="transmembrane region" description="Helical" evidence="1">
    <location>
        <begin position="960"/>
        <end position="978"/>
    </location>
</feature>
<dbReference type="Gene3D" id="3.30.70.1430">
    <property type="entry name" value="Multidrug efflux transporter AcrB pore domain"/>
    <property type="match status" value="2"/>
</dbReference>
<accession>A0ABW2EDP0</accession>
<dbReference type="SUPFAM" id="SSF82866">
    <property type="entry name" value="Multidrug efflux transporter AcrB transmembrane domain"/>
    <property type="match status" value="2"/>
</dbReference>
<dbReference type="RefSeq" id="WP_204706347.1">
    <property type="nucleotide sequence ID" value="NZ_JBHSZV010000004.1"/>
</dbReference>
<feature type="transmembrane region" description="Helical" evidence="1">
    <location>
        <begin position="460"/>
        <end position="479"/>
    </location>
</feature>
<dbReference type="Gene3D" id="3.30.70.1440">
    <property type="entry name" value="Multidrug efflux transporter AcrB pore domain"/>
    <property type="match status" value="1"/>
</dbReference>
<dbReference type="InterPro" id="IPR001036">
    <property type="entry name" value="Acrflvin-R"/>
</dbReference>
<feature type="transmembrane region" description="Helical" evidence="1">
    <location>
        <begin position="859"/>
        <end position="878"/>
    </location>
</feature>
<gene>
    <name evidence="2" type="ORF">ACFQIC_00840</name>
</gene>
<dbReference type="Proteomes" id="UP001596410">
    <property type="component" value="Unassembled WGS sequence"/>
</dbReference>
<protein>
    <submittedName>
        <fullName evidence="2">Efflux RND transporter permease subunit</fullName>
    </submittedName>
</protein>
<dbReference type="Pfam" id="PF00873">
    <property type="entry name" value="ACR_tran"/>
    <property type="match status" value="1"/>
</dbReference>
<organism evidence="2 3">
    <name type="scientific">Halobacillus seohaensis</name>
    <dbReference type="NCBI Taxonomy" id="447421"/>
    <lineage>
        <taxon>Bacteria</taxon>
        <taxon>Bacillati</taxon>
        <taxon>Bacillota</taxon>
        <taxon>Bacilli</taxon>
        <taxon>Bacillales</taxon>
        <taxon>Bacillaceae</taxon>
        <taxon>Halobacillus</taxon>
    </lineage>
</organism>
<proteinExistence type="predicted"/>
<feature type="transmembrane region" description="Helical" evidence="1">
    <location>
        <begin position="522"/>
        <end position="540"/>
    </location>
</feature>
<feature type="transmembrane region" description="Helical" evidence="1">
    <location>
        <begin position="429"/>
        <end position="448"/>
    </location>
</feature>
<dbReference type="SUPFAM" id="SSF82693">
    <property type="entry name" value="Multidrug efflux transporter AcrB pore domain, PN1, PN2, PC1 and PC2 subdomains"/>
    <property type="match status" value="2"/>
</dbReference>
<dbReference type="Gene3D" id="3.30.70.1320">
    <property type="entry name" value="Multidrug efflux transporter AcrB pore domain like"/>
    <property type="match status" value="1"/>
</dbReference>
<feature type="transmembrane region" description="Helical" evidence="1">
    <location>
        <begin position="353"/>
        <end position="375"/>
    </location>
</feature>
<evidence type="ECO:0000313" key="2">
    <source>
        <dbReference type="EMBL" id="MFC7060415.1"/>
    </source>
</evidence>
<feature type="transmembrane region" description="Helical" evidence="1">
    <location>
        <begin position="381"/>
        <end position="400"/>
    </location>
</feature>
<dbReference type="PANTHER" id="PTHR32063:SF18">
    <property type="entry name" value="CATION EFFLUX SYSTEM PROTEIN"/>
    <property type="match status" value="1"/>
</dbReference>
<evidence type="ECO:0000256" key="1">
    <source>
        <dbReference type="SAM" id="Phobius"/>
    </source>
</evidence>
<keyword evidence="3" id="KW-1185">Reference proteome</keyword>
<dbReference type="SUPFAM" id="SSF82714">
    <property type="entry name" value="Multidrug efflux transporter AcrB TolC docking domain, DN and DC subdomains"/>
    <property type="match status" value="2"/>
</dbReference>
<feature type="transmembrane region" description="Helical" evidence="1">
    <location>
        <begin position="984"/>
        <end position="1011"/>
    </location>
</feature>